<name>T1HA53_RHOPR</name>
<accession>T1HA53</accession>
<evidence type="ECO:0000313" key="1">
    <source>
        <dbReference type="EnsemblMetazoa" id="RPRC000907-PA"/>
    </source>
</evidence>
<dbReference type="eggNOG" id="ENOG502T0YX">
    <property type="taxonomic scope" value="Eukaryota"/>
</dbReference>
<dbReference type="EnsemblMetazoa" id="RPRC000907-RA">
    <property type="protein sequence ID" value="RPRC000907-PA"/>
    <property type="gene ID" value="RPRC000907"/>
</dbReference>
<keyword evidence="2" id="KW-1185">Reference proteome</keyword>
<sequence length="652" mass="75561">MNEKAKLKTLEHRNQTREEPPEIPKDVYVRNRQKMSKTKDRYKRETIHSTNPQHKTANIIPQHANTQTKIHITNIKRPRKSPKHLKRSVPVAGTRSRLRTNHTGYYPESRDTTHKHGRSPRTDDYPHARTLLQLKQIDQIKFADELYTSTLQTMENSSISTLRAEKLVGSNAYRMRTVINHCKFINFTRNNLYEKLEVVGMHYNNFTRTKRGIINGLGTVIKGITGNLDATDGERTDAILDELRLEHKALQGQIKAQASVNNDLIREYNNIIEVIKQTGIEVADNLNQFNNQLNIFQELYHLLDTLNQINILYEMILTTVTKFENSIAFCQTNVIHPSIISSTELYTSLRQIANQYTNHFPVELARVNMLTIIKLVTVSCRFSEENEIVYMIDIPIVEEPKFSLYYLYSIPSIIPAEYSTVIPKVKYILKGQVNKGMQRPCRPITNNLHLCKAEDKDHHNLECEQEILTHETTTKCEYTRLDITENQLQWIPEANQYVAVFLRKESLQILRNDSTIHRTLQGIFLIRPDSSHKVYYKNQELLPWTKTRGHPTVLQDLEIHWEPSRTSPITLKMKTMELAKLATNYATPEGDHTFYTFKINPWILLLAFSLCGYILISRISRNRETPANQQTTDTLQRLPAEVPFRGGGVTCT</sequence>
<dbReference type="Proteomes" id="UP000015103">
    <property type="component" value="Unassembled WGS sequence"/>
</dbReference>
<organism evidence="1 2">
    <name type="scientific">Rhodnius prolixus</name>
    <name type="common">Triatomid bug</name>
    <dbReference type="NCBI Taxonomy" id="13249"/>
    <lineage>
        <taxon>Eukaryota</taxon>
        <taxon>Metazoa</taxon>
        <taxon>Ecdysozoa</taxon>
        <taxon>Arthropoda</taxon>
        <taxon>Hexapoda</taxon>
        <taxon>Insecta</taxon>
        <taxon>Pterygota</taxon>
        <taxon>Neoptera</taxon>
        <taxon>Paraneoptera</taxon>
        <taxon>Hemiptera</taxon>
        <taxon>Heteroptera</taxon>
        <taxon>Panheteroptera</taxon>
        <taxon>Cimicomorpha</taxon>
        <taxon>Reduviidae</taxon>
        <taxon>Triatominae</taxon>
        <taxon>Rhodnius</taxon>
    </lineage>
</organism>
<proteinExistence type="predicted"/>
<dbReference type="AlphaFoldDB" id="T1HA53"/>
<dbReference type="STRING" id="13249.T1HA53"/>
<evidence type="ECO:0000313" key="2">
    <source>
        <dbReference type="Proteomes" id="UP000015103"/>
    </source>
</evidence>
<dbReference type="Pfam" id="PF12259">
    <property type="entry name" value="Baculo_F"/>
    <property type="match status" value="1"/>
</dbReference>
<protein>
    <submittedName>
        <fullName evidence="1">Uncharacterized protein</fullName>
    </submittedName>
</protein>
<dbReference type="VEuPathDB" id="VectorBase:RPRC000907"/>
<dbReference type="HOGENOM" id="CLU_420542_0_0_1"/>
<dbReference type="InterPro" id="IPR022048">
    <property type="entry name" value="Envelope_fusion-like"/>
</dbReference>
<dbReference type="InParanoid" id="T1HA53"/>
<dbReference type="EMBL" id="ACPB03023328">
    <property type="status" value="NOT_ANNOTATED_CDS"/>
    <property type="molecule type" value="Genomic_DNA"/>
</dbReference>
<reference evidence="1" key="1">
    <citation type="submission" date="2015-05" db="UniProtKB">
        <authorList>
            <consortium name="EnsemblMetazoa"/>
        </authorList>
    </citation>
    <scope>IDENTIFICATION</scope>
</reference>